<organism evidence="1 2">
    <name type="scientific">Brassica cretica</name>
    <name type="common">Mustard</name>
    <dbReference type="NCBI Taxonomy" id="69181"/>
    <lineage>
        <taxon>Eukaryota</taxon>
        <taxon>Viridiplantae</taxon>
        <taxon>Streptophyta</taxon>
        <taxon>Embryophyta</taxon>
        <taxon>Tracheophyta</taxon>
        <taxon>Spermatophyta</taxon>
        <taxon>Magnoliopsida</taxon>
        <taxon>eudicotyledons</taxon>
        <taxon>Gunneridae</taxon>
        <taxon>Pentapetalae</taxon>
        <taxon>rosids</taxon>
        <taxon>malvids</taxon>
        <taxon>Brassicales</taxon>
        <taxon>Brassicaceae</taxon>
        <taxon>Brassiceae</taxon>
        <taxon>Brassica</taxon>
    </lineage>
</organism>
<dbReference type="EMBL" id="QGKX02001521">
    <property type="protein sequence ID" value="KAF3506708.1"/>
    <property type="molecule type" value="Genomic_DNA"/>
</dbReference>
<accession>A0A3N6RNV3</accession>
<protein>
    <submittedName>
        <fullName evidence="1">Uncharacterized protein</fullName>
    </submittedName>
</protein>
<gene>
    <name evidence="1" type="ORF">F2Q69_00005196</name>
</gene>
<reference evidence="1" key="1">
    <citation type="submission" date="2019-12" db="EMBL/GenBank/DDBJ databases">
        <title>Genome sequencing and annotation of Brassica cretica.</title>
        <authorList>
            <person name="Studholme D.J."/>
            <person name="Sarris P."/>
        </authorList>
    </citation>
    <scope>NUCLEOTIDE SEQUENCE</scope>
    <source>
        <strain evidence="1">PFS-109/04</strain>
        <tissue evidence="1">Leaf</tissue>
    </source>
</reference>
<sequence>MVKGIRKLRLNQNMIKASSRELDECWGSWAMRWSSSVSSGKIDGSSVSVHQLVELEGLAHSAGGS</sequence>
<comment type="caution">
    <text evidence="1">The sequence shown here is derived from an EMBL/GenBank/DDBJ whole genome shotgun (WGS) entry which is preliminary data.</text>
</comment>
<evidence type="ECO:0000313" key="1">
    <source>
        <dbReference type="EMBL" id="KAF3506708.1"/>
    </source>
</evidence>
<name>A0A3N6RNV3_BRACR</name>
<proteinExistence type="predicted"/>
<dbReference type="AlphaFoldDB" id="A0A3N6RNV3"/>
<evidence type="ECO:0000313" key="2">
    <source>
        <dbReference type="Proteomes" id="UP000712600"/>
    </source>
</evidence>
<dbReference type="Proteomes" id="UP000712600">
    <property type="component" value="Unassembled WGS sequence"/>
</dbReference>